<feature type="compositionally biased region" description="Basic and acidic residues" evidence="12">
    <location>
        <begin position="139"/>
        <end position="150"/>
    </location>
</feature>
<feature type="region of interest" description="Disordered" evidence="12">
    <location>
        <begin position="763"/>
        <end position="783"/>
    </location>
</feature>
<evidence type="ECO:0000256" key="6">
    <source>
        <dbReference type="ARBA" id="ARBA00023015"/>
    </source>
</evidence>
<dbReference type="SUPFAM" id="SSF57903">
    <property type="entry name" value="FYVE/PHD zinc finger"/>
    <property type="match status" value="1"/>
</dbReference>
<proteinExistence type="predicted"/>
<evidence type="ECO:0000256" key="10">
    <source>
        <dbReference type="PROSITE-ProRule" id="PRU00146"/>
    </source>
</evidence>
<evidence type="ECO:0000259" key="13">
    <source>
        <dbReference type="PROSITE" id="PS50016"/>
    </source>
</evidence>
<comment type="subcellular location">
    <subcellularLocation>
        <location evidence="1">Nucleus</location>
    </subcellularLocation>
</comment>
<dbReference type="SMART" id="SM00249">
    <property type="entry name" value="PHD"/>
    <property type="match status" value="1"/>
</dbReference>
<dbReference type="Proteomes" id="UP001178461">
    <property type="component" value="Chromosome 1"/>
</dbReference>
<evidence type="ECO:0000256" key="4">
    <source>
        <dbReference type="ARBA" id="ARBA00022771"/>
    </source>
</evidence>
<evidence type="ECO:0000313" key="14">
    <source>
        <dbReference type="EMBL" id="CAI5763693.1"/>
    </source>
</evidence>
<dbReference type="PROSITE" id="PS01359">
    <property type="entry name" value="ZF_PHD_1"/>
    <property type="match status" value="1"/>
</dbReference>
<keyword evidence="11" id="KW-0175">Coiled coil</keyword>
<gene>
    <name evidence="14" type="ORF">PODLI_1B007410</name>
</gene>
<keyword evidence="2" id="KW-0597">Phosphoprotein</keyword>
<accession>A0AA35JS18</accession>
<evidence type="ECO:0000256" key="9">
    <source>
        <dbReference type="ARBA" id="ARBA00023242"/>
    </source>
</evidence>
<keyword evidence="15" id="KW-1185">Reference proteome</keyword>
<dbReference type="Gene3D" id="3.30.40.10">
    <property type="entry name" value="Zinc/RING finger domain, C3HC4 (zinc finger)"/>
    <property type="match status" value="1"/>
</dbReference>
<feature type="coiled-coil region" evidence="11">
    <location>
        <begin position="335"/>
        <end position="396"/>
    </location>
</feature>
<dbReference type="AlphaFoldDB" id="A0AA35JS18"/>
<dbReference type="GO" id="GO:0008270">
    <property type="term" value="F:zinc ion binding"/>
    <property type="evidence" value="ECO:0007669"/>
    <property type="project" value="UniProtKB-KW"/>
</dbReference>
<dbReference type="CDD" id="cd15523">
    <property type="entry name" value="PHD_PHF21A"/>
    <property type="match status" value="1"/>
</dbReference>
<evidence type="ECO:0000256" key="2">
    <source>
        <dbReference type="ARBA" id="ARBA00022553"/>
    </source>
</evidence>
<feature type="region of interest" description="Disordered" evidence="12">
    <location>
        <begin position="972"/>
        <end position="1001"/>
    </location>
</feature>
<keyword evidence="4 10" id="KW-0863">Zinc-finger</keyword>
<evidence type="ECO:0000256" key="7">
    <source>
        <dbReference type="ARBA" id="ARBA00023125"/>
    </source>
</evidence>
<dbReference type="FunFam" id="3.30.40.10:FF:000001">
    <property type="entry name" value="chromodomain-helicase-DNA-binding protein 3 isoform X1"/>
    <property type="match status" value="1"/>
</dbReference>
<feature type="region of interest" description="Disordered" evidence="12">
    <location>
        <begin position="42"/>
        <end position="72"/>
    </location>
</feature>
<dbReference type="Pfam" id="PF00628">
    <property type="entry name" value="PHD"/>
    <property type="match status" value="1"/>
</dbReference>
<dbReference type="InterPro" id="IPR019787">
    <property type="entry name" value="Znf_PHD-finger"/>
</dbReference>
<feature type="coiled-coil region" evidence="11">
    <location>
        <begin position="883"/>
        <end position="921"/>
    </location>
</feature>
<evidence type="ECO:0000256" key="8">
    <source>
        <dbReference type="ARBA" id="ARBA00023163"/>
    </source>
</evidence>
<feature type="compositionally biased region" description="Polar residues" evidence="12">
    <location>
        <begin position="289"/>
        <end position="300"/>
    </location>
</feature>
<feature type="compositionally biased region" description="Acidic residues" evidence="12">
    <location>
        <begin position="213"/>
        <end position="228"/>
    </location>
</feature>
<feature type="compositionally biased region" description="Pro residues" evidence="12">
    <location>
        <begin position="117"/>
        <end position="136"/>
    </location>
</feature>
<name>A0AA35JS18_9SAUR</name>
<keyword evidence="7" id="KW-0238">DNA-binding</keyword>
<keyword evidence="5" id="KW-0862">Zinc</keyword>
<evidence type="ECO:0000256" key="5">
    <source>
        <dbReference type="ARBA" id="ARBA00022833"/>
    </source>
</evidence>
<dbReference type="InterPro" id="IPR013083">
    <property type="entry name" value="Znf_RING/FYVE/PHD"/>
</dbReference>
<protein>
    <submittedName>
        <fullName evidence="14">Finger 21A isoform X1</fullName>
    </submittedName>
</protein>
<reference evidence="14" key="1">
    <citation type="submission" date="2022-12" db="EMBL/GenBank/DDBJ databases">
        <authorList>
            <person name="Alioto T."/>
            <person name="Alioto T."/>
            <person name="Gomez Garrido J."/>
        </authorList>
    </citation>
    <scope>NUCLEOTIDE SEQUENCE</scope>
</reference>
<dbReference type="GO" id="GO:0003682">
    <property type="term" value="F:chromatin binding"/>
    <property type="evidence" value="ECO:0007669"/>
    <property type="project" value="TreeGrafter"/>
</dbReference>
<keyword evidence="9" id="KW-0539">Nucleus</keyword>
<evidence type="ECO:0000256" key="3">
    <source>
        <dbReference type="ARBA" id="ARBA00022723"/>
    </source>
</evidence>
<feature type="compositionally biased region" description="Pro residues" evidence="12">
    <location>
        <begin position="49"/>
        <end position="66"/>
    </location>
</feature>
<keyword evidence="8" id="KW-0804">Transcription</keyword>
<feature type="region of interest" description="Disordered" evidence="12">
    <location>
        <begin position="648"/>
        <end position="682"/>
    </location>
</feature>
<feature type="domain" description="PHD-type" evidence="13">
    <location>
        <begin position="809"/>
        <end position="856"/>
    </location>
</feature>
<dbReference type="GO" id="GO:0000118">
    <property type="term" value="C:histone deacetylase complex"/>
    <property type="evidence" value="ECO:0007669"/>
    <property type="project" value="TreeGrafter"/>
</dbReference>
<feature type="compositionally biased region" description="Low complexity" evidence="12">
    <location>
        <begin position="972"/>
        <end position="989"/>
    </location>
</feature>
<dbReference type="PROSITE" id="PS50016">
    <property type="entry name" value="ZF_PHD_2"/>
    <property type="match status" value="1"/>
</dbReference>
<feature type="region of interest" description="Disordered" evidence="12">
    <location>
        <begin position="86"/>
        <end position="305"/>
    </location>
</feature>
<dbReference type="PANTHER" id="PTHR24102">
    <property type="entry name" value="PHD FINGER PROTEIN"/>
    <property type="match status" value="1"/>
</dbReference>
<evidence type="ECO:0000256" key="12">
    <source>
        <dbReference type="SAM" id="MobiDB-lite"/>
    </source>
</evidence>
<dbReference type="GO" id="GO:0003677">
    <property type="term" value="F:DNA binding"/>
    <property type="evidence" value="ECO:0007669"/>
    <property type="project" value="UniProtKB-KW"/>
</dbReference>
<feature type="compositionally biased region" description="Polar residues" evidence="12">
    <location>
        <begin position="765"/>
        <end position="774"/>
    </location>
</feature>
<keyword evidence="3" id="KW-0479">Metal-binding</keyword>
<dbReference type="EMBL" id="OX395126">
    <property type="protein sequence ID" value="CAI5763693.1"/>
    <property type="molecule type" value="Genomic_DNA"/>
</dbReference>
<evidence type="ECO:0000313" key="15">
    <source>
        <dbReference type="Proteomes" id="UP001178461"/>
    </source>
</evidence>
<dbReference type="InterPro" id="IPR019786">
    <property type="entry name" value="Zinc_finger_PHD-type_CS"/>
</dbReference>
<feature type="compositionally biased region" description="Basic and acidic residues" evidence="12">
    <location>
        <begin position="648"/>
        <end position="666"/>
    </location>
</feature>
<evidence type="ECO:0000256" key="11">
    <source>
        <dbReference type="SAM" id="Coils"/>
    </source>
</evidence>
<feature type="compositionally biased region" description="Gly residues" evidence="12">
    <location>
        <begin position="250"/>
        <end position="267"/>
    </location>
</feature>
<evidence type="ECO:0000256" key="1">
    <source>
        <dbReference type="ARBA" id="ARBA00004123"/>
    </source>
</evidence>
<dbReference type="InterPro" id="IPR011011">
    <property type="entry name" value="Znf_FYVE_PHD"/>
</dbReference>
<keyword evidence="6" id="KW-0805">Transcription regulation</keyword>
<dbReference type="GO" id="GO:0000122">
    <property type="term" value="P:negative regulation of transcription by RNA polymerase II"/>
    <property type="evidence" value="ECO:0007669"/>
    <property type="project" value="TreeGrafter"/>
</dbReference>
<dbReference type="InterPro" id="IPR001965">
    <property type="entry name" value="Znf_PHD"/>
</dbReference>
<organism evidence="14 15">
    <name type="scientific">Podarcis lilfordi</name>
    <name type="common">Lilford's wall lizard</name>
    <dbReference type="NCBI Taxonomy" id="74358"/>
    <lineage>
        <taxon>Eukaryota</taxon>
        <taxon>Metazoa</taxon>
        <taxon>Chordata</taxon>
        <taxon>Craniata</taxon>
        <taxon>Vertebrata</taxon>
        <taxon>Euteleostomi</taxon>
        <taxon>Lepidosauria</taxon>
        <taxon>Squamata</taxon>
        <taxon>Bifurcata</taxon>
        <taxon>Unidentata</taxon>
        <taxon>Episquamata</taxon>
        <taxon>Laterata</taxon>
        <taxon>Lacertibaenia</taxon>
        <taxon>Lacertidae</taxon>
        <taxon>Podarcis</taxon>
    </lineage>
</organism>
<feature type="compositionally biased region" description="Basic residues" evidence="12">
    <location>
        <begin position="167"/>
        <end position="178"/>
    </location>
</feature>
<sequence>MSLMSAVSKRGCLAVCFSLIPRCIRFLRRATCIRGGKKEDAGASGCFFSPPPPPAPVHDPSLPPFPAGSGARSFPAAAAALLERSLEAPPPPPEEAGRPSSLTHRGRGVGGEGRGSPLPPPLLSPPSSSPPPPTPPARSGERPDEREREGSCVGGAREPRVGSARLRQARRKQRKGKRREAGGGVIQACGCCGRAGRSPPGRGEGTGPLRGEGEEEKQEQEEEEEEVEEKGATSQPTIFHSQLRLKKVRGGGGGGGGEEPRRGGQGGPEEQLHNLLLPMKRRGARPDGSGSSNITTTSRGGNRAEENTCFPKLLQRKEQNISFTLKQVSEGGGDLEALKVEIQVHQKLVAQMKQDPQNADLKKQLHELQAKITALSEKQKRVVEQLRKNLMVKQEQPDSKFQIQPLAQSENKIQTPQPLQLQQQQTTAASPNLLGSQKTVTTASMITTKTLPLVLKAATATMPASVVGPRPTIAMVTAINSNQKTVLSTDAQNTPVNLQTTNKVTGPGTEAVQIVAKNTVTLQVQATPPQPIKVPQFIPPPRLTPRPNFLPQVRPKPVAQNNIPIAPAPPPPMLAAPQLIQRPVMLTTKFTPTSLPSSQNSIHPVRVVNGQTATIAKTFPMAQLTSIVIAAPGTRLAGPQTLQISKPNVEKQTIKPQAETEEKPTEIHTVAPPAPPKPKREENPQKLAFMVSLGLVTHDHLEEIQSKRQERKRRTTANPVYSGAVFEPERKKSAVTYLNSTMHPGTRKRGRPPKYNTVLGFGALTPTSPLSSHPDSPENEKTETTFSFPATVHPVSLPSPSSTDGDIHEDFCSVCRKSGQLLMCDTCSRVYHLDCLDPPLKTIPKGMWICPKCQDQMLKKEEAIPWPGTLAIVHSYIAYKAAKEEEKQKLLKWSSDLKQEREQLEQKVKQLSNSITKCMEMKNTILAKQKEMHSSLEKVKQLIRLIQGINLSKPINSEGSSVAISNGMDSTNNAKAAAASTPASSPSQSCMVNCTKGDETK</sequence>
<dbReference type="PANTHER" id="PTHR24102:SF6">
    <property type="entry name" value="PHD FINGER PROTEIN 21A"/>
    <property type="match status" value="1"/>
</dbReference>